<dbReference type="InterPro" id="IPR000620">
    <property type="entry name" value="EamA_dom"/>
</dbReference>
<dbReference type="SUPFAM" id="SSF103481">
    <property type="entry name" value="Multidrug resistance efflux transporter EmrE"/>
    <property type="match status" value="2"/>
</dbReference>
<dbReference type="PANTHER" id="PTHR22911:SF79">
    <property type="entry name" value="MOBA-LIKE NTP TRANSFERASE DOMAIN-CONTAINING PROTEIN"/>
    <property type="match status" value="1"/>
</dbReference>
<keyword evidence="1" id="KW-1133">Transmembrane helix</keyword>
<gene>
    <name evidence="3" type="ORF">IAA31_00440</name>
</gene>
<proteinExistence type="predicted"/>
<comment type="caution">
    <text evidence="3">The sequence shown here is derived from an EMBL/GenBank/DDBJ whole genome shotgun (WGS) entry which is preliminary data.</text>
</comment>
<reference evidence="3" key="2">
    <citation type="submission" date="2021-04" db="EMBL/GenBank/DDBJ databases">
        <authorList>
            <person name="Gilroy R."/>
        </authorList>
    </citation>
    <scope>NUCLEOTIDE SEQUENCE</scope>
    <source>
        <strain evidence="3">687</strain>
    </source>
</reference>
<evidence type="ECO:0000259" key="2">
    <source>
        <dbReference type="Pfam" id="PF00892"/>
    </source>
</evidence>
<feature type="transmembrane region" description="Helical" evidence="1">
    <location>
        <begin position="94"/>
        <end position="116"/>
    </location>
</feature>
<evidence type="ECO:0000313" key="4">
    <source>
        <dbReference type="Proteomes" id="UP000824150"/>
    </source>
</evidence>
<reference evidence="3" key="1">
    <citation type="journal article" date="2021" name="PeerJ">
        <title>Extensive microbial diversity within the chicken gut microbiome revealed by metagenomics and culture.</title>
        <authorList>
            <person name="Gilroy R."/>
            <person name="Ravi A."/>
            <person name="Getino M."/>
            <person name="Pursley I."/>
            <person name="Horton D.L."/>
            <person name="Alikhan N.F."/>
            <person name="Baker D."/>
            <person name="Gharbi K."/>
            <person name="Hall N."/>
            <person name="Watson M."/>
            <person name="Adriaenssens E.M."/>
            <person name="Foster-Nyarko E."/>
            <person name="Jarju S."/>
            <person name="Secka A."/>
            <person name="Antonio M."/>
            <person name="Oren A."/>
            <person name="Chaudhuri R.R."/>
            <person name="La Ragione R."/>
            <person name="Hildebrand F."/>
            <person name="Pallen M.J."/>
        </authorList>
    </citation>
    <scope>NUCLEOTIDE SEQUENCE</scope>
    <source>
        <strain evidence="3">687</strain>
    </source>
</reference>
<feature type="transmembrane region" description="Helical" evidence="1">
    <location>
        <begin position="125"/>
        <end position="144"/>
    </location>
</feature>
<protein>
    <submittedName>
        <fullName evidence="3">DMT family transporter</fullName>
    </submittedName>
</protein>
<dbReference type="PANTHER" id="PTHR22911">
    <property type="entry name" value="ACYL-MALONYL CONDENSING ENZYME-RELATED"/>
    <property type="match status" value="1"/>
</dbReference>
<feature type="domain" description="EamA" evidence="2">
    <location>
        <begin position="6"/>
        <end position="139"/>
    </location>
</feature>
<feature type="transmembrane region" description="Helical" evidence="1">
    <location>
        <begin position="33"/>
        <end position="55"/>
    </location>
</feature>
<dbReference type="Gene3D" id="1.10.3730.20">
    <property type="match status" value="2"/>
</dbReference>
<accession>A0A9E2NRK2</accession>
<evidence type="ECO:0000256" key="1">
    <source>
        <dbReference type="SAM" id="Phobius"/>
    </source>
</evidence>
<name>A0A9E2NRK2_9GAMM</name>
<feature type="domain" description="EamA" evidence="2">
    <location>
        <begin position="152"/>
        <end position="287"/>
    </location>
</feature>
<dbReference type="GO" id="GO:0016020">
    <property type="term" value="C:membrane"/>
    <property type="evidence" value="ECO:0007669"/>
    <property type="project" value="InterPro"/>
</dbReference>
<sequence>MQVVASIFILMAGVLWGSQGIFAKDLSAAGLSIYNIAAIRISGCAIFILLAVLLLKRALLKIRLQDVWLFLGSGLISIVDFTCLYYQAIALSSMGTAAVLLYISPALVTLMSCLFFKEQITKRKILALACAICGCICVSGVLGSGMTVNVSGFACGIGAGFCYALYSIFSAAAMHRGYHPFTVMVYTFVIGSAGILPLADFGELQQVNAAVPGLYVQEILFVLVAALLPYLFYTIGLRSLDPSKAAIMASMEAVSAAIFGITVFDEPLSANIVIGIVAVLGSVIVLNLKVPQMSRVH</sequence>
<evidence type="ECO:0000313" key="3">
    <source>
        <dbReference type="EMBL" id="MBU3825950.1"/>
    </source>
</evidence>
<feature type="transmembrane region" description="Helical" evidence="1">
    <location>
        <begin position="245"/>
        <end position="264"/>
    </location>
</feature>
<keyword evidence="1" id="KW-0472">Membrane</keyword>
<feature type="transmembrane region" description="Helical" evidence="1">
    <location>
        <begin position="67"/>
        <end position="88"/>
    </location>
</feature>
<dbReference type="Proteomes" id="UP000824150">
    <property type="component" value="Unassembled WGS sequence"/>
</dbReference>
<dbReference type="Pfam" id="PF00892">
    <property type="entry name" value="EamA"/>
    <property type="match status" value="2"/>
</dbReference>
<feature type="transmembrane region" description="Helical" evidence="1">
    <location>
        <begin position="270"/>
        <end position="288"/>
    </location>
</feature>
<organism evidence="3 4">
    <name type="scientific">Candidatus Anaerobiospirillum merdipullorum</name>
    <dbReference type="NCBI Taxonomy" id="2838450"/>
    <lineage>
        <taxon>Bacteria</taxon>
        <taxon>Pseudomonadati</taxon>
        <taxon>Pseudomonadota</taxon>
        <taxon>Gammaproteobacteria</taxon>
        <taxon>Aeromonadales</taxon>
        <taxon>Succinivibrionaceae</taxon>
        <taxon>Anaerobiospirillum</taxon>
    </lineage>
</organism>
<feature type="transmembrane region" description="Helical" evidence="1">
    <location>
        <begin position="181"/>
        <end position="199"/>
    </location>
</feature>
<feature type="transmembrane region" description="Helical" evidence="1">
    <location>
        <begin position="214"/>
        <end position="233"/>
    </location>
</feature>
<dbReference type="AlphaFoldDB" id="A0A9E2NRK2"/>
<keyword evidence="1" id="KW-0812">Transmembrane</keyword>
<dbReference type="InterPro" id="IPR037185">
    <property type="entry name" value="EmrE-like"/>
</dbReference>
<feature type="transmembrane region" description="Helical" evidence="1">
    <location>
        <begin position="150"/>
        <end position="169"/>
    </location>
</feature>
<dbReference type="EMBL" id="JAHLFG010000004">
    <property type="protein sequence ID" value="MBU3825950.1"/>
    <property type="molecule type" value="Genomic_DNA"/>
</dbReference>